<reference evidence="2" key="2">
    <citation type="submission" date="2015-06" db="UniProtKB">
        <authorList>
            <consortium name="EnsemblMetazoa"/>
        </authorList>
    </citation>
    <scope>IDENTIFICATION</scope>
</reference>
<evidence type="ECO:0000313" key="3">
    <source>
        <dbReference type="Proteomes" id="UP000015102"/>
    </source>
</evidence>
<feature type="region of interest" description="Disordered" evidence="1">
    <location>
        <begin position="1"/>
        <end position="20"/>
    </location>
</feature>
<dbReference type="HOGENOM" id="CLU_1940523_0_0_1"/>
<sequence>MTPQDEESLSSDNTTIIPQPSLEISDSCCGFPKSFISEVMFPVQTHQLSRNQWISLADRGGVSYKSRGKQKCFMSTEGDKNKYSLYPEISPLNMVYNTMPYVFVSLLKPYASLGHTKIISCHFEEHQTRS</sequence>
<evidence type="ECO:0000256" key="1">
    <source>
        <dbReference type="SAM" id="MobiDB-lite"/>
    </source>
</evidence>
<dbReference type="EMBL" id="CAQQ02189551">
    <property type="status" value="NOT_ANNOTATED_CDS"/>
    <property type="molecule type" value="Genomic_DNA"/>
</dbReference>
<feature type="compositionally biased region" description="Polar residues" evidence="1">
    <location>
        <begin position="10"/>
        <end position="20"/>
    </location>
</feature>
<organism evidence="2 3">
    <name type="scientific">Megaselia scalaris</name>
    <name type="common">Humpbacked fly</name>
    <name type="synonym">Phora scalaris</name>
    <dbReference type="NCBI Taxonomy" id="36166"/>
    <lineage>
        <taxon>Eukaryota</taxon>
        <taxon>Metazoa</taxon>
        <taxon>Ecdysozoa</taxon>
        <taxon>Arthropoda</taxon>
        <taxon>Hexapoda</taxon>
        <taxon>Insecta</taxon>
        <taxon>Pterygota</taxon>
        <taxon>Neoptera</taxon>
        <taxon>Endopterygota</taxon>
        <taxon>Diptera</taxon>
        <taxon>Brachycera</taxon>
        <taxon>Muscomorpha</taxon>
        <taxon>Platypezoidea</taxon>
        <taxon>Phoridae</taxon>
        <taxon>Megaseliini</taxon>
        <taxon>Megaselia</taxon>
    </lineage>
</organism>
<dbReference type="EMBL" id="CAQQ02189550">
    <property type="status" value="NOT_ANNOTATED_CDS"/>
    <property type="molecule type" value="Genomic_DNA"/>
</dbReference>
<dbReference type="AlphaFoldDB" id="T1GLB3"/>
<proteinExistence type="predicted"/>
<protein>
    <submittedName>
        <fullName evidence="2">Uncharacterized protein</fullName>
    </submittedName>
</protein>
<dbReference type="EnsemblMetazoa" id="MESCA004312-RA">
    <property type="protein sequence ID" value="MESCA004312-PA"/>
    <property type="gene ID" value="MESCA004312"/>
</dbReference>
<accession>T1GLB3</accession>
<name>T1GLB3_MEGSC</name>
<keyword evidence="3" id="KW-1185">Reference proteome</keyword>
<reference evidence="3" key="1">
    <citation type="submission" date="2013-02" db="EMBL/GenBank/DDBJ databases">
        <authorList>
            <person name="Hughes D."/>
        </authorList>
    </citation>
    <scope>NUCLEOTIDE SEQUENCE</scope>
    <source>
        <strain>Durham</strain>
        <strain evidence="3">NC isolate 2 -- Noor lab</strain>
    </source>
</reference>
<evidence type="ECO:0000313" key="2">
    <source>
        <dbReference type="EnsemblMetazoa" id="MESCA004312-PA"/>
    </source>
</evidence>
<dbReference type="Proteomes" id="UP000015102">
    <property type="component" value="Unassembled WGS sequence"/>
</dbReference>